<dbReference type="InterPro" id="IPR022684">
    <property type="entry name" value="Calpain_cysteine_protease"/>
</dbReference>
<dbReference type="PANTHER" id="PTHR10183:SF379">
    <property type="entry name" value="CALPAIN-5"/>
    <property type="match status" value="1"/>
</dbReference>
<dbReference type="CDD" id="cd00044">
    <property type="entry name" value="CysPc"/>
    <property type="match status" value="1"/>
</dbReference>
<gene>
    <name evidence="8" type="ORF">CCUR1050_LOCUS11601</name>
</gene>
<dbReference type="Pfam" id="PF00648">
    <property type="entry name" value="Peptidase_C2"/>
    <property type="match status" value="1"/>
</dbReference>
<evidence type="ECO:0000256" key="1">
    <source>
        <dbReference type="ARBA" id="ARBA00007623"/>
    </source>
</evidence>
<dbReference type="SMART" id="SM00230">
    <property type="entry name" value="CysPc"/>
    <property type="match status" value="1"/>
</dbReference>
<feature type="active site" evidence="5 6">
    <location>
        <position position="288"/>
    </location>
</feature>
<dbReference type="Gene3D" id="2.60.120.380">
    <property type="match status" value="1"/>
</dbReference>
<dbReference type="Gene3D" id="3.90.70.10">
    <property type="entry name" value="Cysteine proteinases"/>
    <property type="match status" value="1"/>
</dbReference>
<evidence type="ECO:0000256" key="5">
    <source>
        <dbReference type="PIRSR" id="PIRSR622684-1"/>
    </source>
</evidence>
<organism evidence="8">
    <name type="scientific">Cryptomonas curvata</name>
    <dbReference type="NCBI Taxonomy" id="233186"/>
    <lineage>
        <taxon>Eukaryota</taxon>
        <taxon>Cryptophyceae</taxon>
        <taxon>Cryptomonadales</taxon>
        <taxon>Cryptomonadaceae</taxon>
        <taxon>Cryptomonas</taxon>
    </lineage>
</organism>
<dbReference type="GO" id="GO:0004198">
    <property type="term" value="F:calcium-dependent cysteine-type endopeptidase activity"/>
    <property type="evidence" value="ECO:0007669"/>
    <property type="project" value="InterPro"/>
</dbReference>
<feature type="domain" description="Calpain catalytic" evidence="7">
    <location>
        <begin position="48"/>
        <end position="364"/>
    </location>
</feature>
<dbReference type="SUPFAM" id="SSF49758">
    <property type="entry name" value="Calpain large subunit, middle domain (domain III)"/>
    <property type="match status" value="1"/>
</dbReference>
<evidence type="ECO:0000256" key="6">
    <source>
        <dbReference type="PROSITE-ProRule" id="PRU00239"/>
    </source>
</evidence>
<dbReference type="PANTHER" id="PTHR10183">
    <property type="entry name" value="CALPAIN"/>
    <property type="match status" value="1"/>
</dbReference>
<dbReference type="InterPro" id="IPR036213">
    <property type="entry name" value="Calpain_III_sf"/>
</dbReference>
<dbReference type="InterPro" id="IPR001300">
    <property type="entry name" value="Peptidase_C2_calpain_cat"/>
</dbReference>
<dbReference type="PRINTS" id="PR00704">
    <property type="entry name" value="CALPAIN"/>
</dbReference>
<accession>A0A7S0M852</accession>
<keyword evidence="3 6" id="KW-0378">Hydrolase</keyword>
<evidence type="ECO:0000256" key="4">
    <source>
        <dbReference type="ARBA" id="ARBA00022807"/>
    </source>
</evidence>
<dbReference type="GO" id="GO:0006508">
    <property type="term" value="P:proteolysis"/>
    <property type="evidence" value="ECO:0007669"/>
    <property type="project" value="UniProtKB-KW"/>
</dbReference>
<proteinExistence type="inferred from homology"/>
<protein>
    <recommendedName>
        <fullName evidence="7">Calpain catalytic domain-containing protein</fullName>
    </recommendedName>
</protein>
<keyword evidence="4 6" id="KW-0788">Thiol protease</keyword>
<dbReference type="PROSITE" id="PS50203">
    <property type="entry name" value="CALPAIN_CAT"/>
    <property type="match status" value="1"/>
</dbReference>
<comment type="similarity">
    <text evidence="1">Belongs to the peptidase C2 family.</text>
</comment>
<dbReference type="InterPro" id="IPR038765">
    <property type="entry name" value="Papain-like_cys_pep_sf"/>
</dbReference>
<dbReference type="AlphaFoldDB" id="A0A7S0M852"/>
<keyword evidence="2 6" id="KW-0645">Protease</keyword>
<feature type="active site" evidence="5 6">
    <location>
        <position position="308"/>
    </location>
</feature>
<reference evidence="8" key="1">
    <citation type="submission" date="2021-01" db="EMBL/GenBank/DDBJ databases">
        <authorList>
            <person name="Corre E."/>
            <person name="Pelletier E."/>
            <person name="Niang G."/>
            <person name="Scheremetjew M."/>
            <person name="Finn R."/>
            <person name="Kale V."/>
            <person name="Holt S."/>
            <person name="Cochrane G."/>
            <person name="Meng A."/>
            <person name="Brown T."/>
            <person name="Cohen L."/>
        </authorList>
    </citation>
    <scope>NUCLEOTIDE SEQUENCE</scope>
    <source>
        <strain evidence="8">CCAP979/52</strain>
    </source>
</reference>
<dbReference type="EMBL" id="HBEZ01020915">
    <property type="protein sequence ID" value="CAD8633920.1"/>
    <property type="molecule type" value="Transcribed_RNA"/>
</dbReference>
<name>A0A7S0M852_9CRYP</name>
<dbReference type="SUPFAM" id="SSF54001">
    <property type="entry name" value="Cysteine proteinases"/>
    <property type="match status" value="1"/>
</dbReference>
<evidence type="ECO:0000256" key="2">
    <source>
        <dbReference type="ARBA" id="ARBA00022670"/>
    </source>
</evidence>
<evidence type="ECO:0000256" key="3">
    <source>
        <dbReference type="ARBA" id="ARBA00022801"/>
    </source>
</evidence>
<sequence>MVDCCQVPAAPTVEEWEETWSGTQPSRDPKGDALVKSLIEAVKASGKKFSDPHFPADNSSLFADPANAFANEGAEQTFRKDQDPFLAGVSGIQWKRPAEIGNPNATPVVFSGSISPDDVAQGRLGNCYYLAAISSCADGDDDVLLKDLIIEDGIAQGVFGVKFFINGRWTTVVVDDQFPCTQSRGRWNPIFASPRVNAEDAKNEKELWAMVFEKAWAKLHLSYEATAGGFTDDAHNYLTAGVCSVVPLGSNVEAEWQSVVELARPDNFAFLSTAVRQGMDKNGLIGGHAYSILAVTDSRAGRLVQVRNPWGSSEWTGDYSRTSPKWTAELKSELGENMAEDGSFWMTWTDFYKHFETVDVCDPRALCKMYSDNIARIDGVSSQWVAGLSAGGRPAHPTFKYNPAFELVVQGPEVVLTLFQPDTRFADKVKTTDWMDMCLFLVGPLGGNRPPPAKEVLRLEYKRQAAVRLTVVPGATYRVVATAWGPGVQSAYAVTACGNDCTLRPLPLEPPTPDMAEKMALQPSRETLCCFSGKPITGSYYPVPEGKLLPEYLAAYRARR</sequence>
<evidence type="ECO:0000259" key="7">
    <source>
        <dbReference type="PROSITE" id="PS50203"/>
    </source>
</evidence>
<feature type="active site" evidence="5 6">
    <location>
        <position position="127"/>
    </location>
</feature>
<evidence type="ECO:0000313" key="8">
    <source>
        <dbReference type="EMBL" id="CAD8633920.1"/>
    </source>
</evidence>